<dbReference type="EMBL" id="BAABQM010000003">
    <property type="protein sequence ID" value="GAA5414828.1"/>
    <property type="molecule type" value="Genomic_DNA"/>
</dbReference>
<accession>A0ABP9U669</accession>
<evidence type="ECO:0000313" key="2">
    <source>
        <dbReference type="Proteomes" id="UP001449582"/>
    </source>
</evidence>
<gene>
    <name evidence="1" type="ORF">UREOM_5390</name>
</gene>
<protein>
    <recommendedName>
        <fullName evidence="3">CopG family transcriptional regulator</fullName>
    </recommendedName>
</protein>
<reference evidence="1" key="1">
    <citation type="submission" date="2024-02" db="EMBL/GenBank/DDBJ databases">
        <title>Draft genome sequence of new strains in genus Ureaplasma.</title>
        <authorList>
            <person name="Nakajima Y."/>
            <person name="Segawa T."/>
        </authorList>
    </citation>
    <scope>NUCLEOTIDE SEQUENCE [LARGE SCALE GENOMIC DNA]</scope>
    <source>
        <strain evidence="1">OM1</strain>
    </source>
</reference>
<name>A0ABP9U669_9BACT</name>
<keyword evidence="2" id="KW-1185">Reference proteome</keyword>
<evidence type="ECO:0000313" key="1">
    <source>
        <dbReference type="EMBL" id="GAA5414828.1"/>
    </source>
</evidence>
<evidence type="ECO:0008006" key="3">
    <source>
        <dbReference type="Google" id="ProtNLM"/>
    </source>
</evidence>
<sequence length="69" mass="8032">MKDDSLDLRHSKTEKDLFEDLNQKAENKKIVSMYIPESLCDKLLGLAKKYNISKNEVILRILNGFFAEE</sequence>
<comment type="caution">
    <text evidence="1">The sequence shown here is derived from an EMBL/GenBank/DDBJ whole genome shotgun (WGS) entry which is preliminary data.</text>
</comment>
<proteinExistence type="predicted"/>
<dbReference type="RefSeq" id="WP_353289988.1">
    <property type="nucleotide sequence ID" value="NZ_BAABQM010000003.1"/>
</dbReference>
<organism evidence="1 2">
    <name type="scientific">Ureaplasma ceti</name>
    <dbReference type="NCBI Taxonomy" id="3119530"/>
    <lineage>
        <taxon>Bacteria</taxon>
        <taxon>Bacillati</taxon>
        <taxon>Mycoplasmatota</taxon>
        <taxon>Mycoplasmoidales</taxon>
        <taxon>Mycoplasmoidaceae</taxon>
        <taxon>Ureaplasma</taxon>
    </lineage>
</organism>
<dbReference type="Proteomes" id="UP001449582">
    <property type="component" value="Unassembled WGS sequence"/>
</dbReference>